<gene>
    <name evidence="9" type="ORF">SLS63_007022</name>
</gene>
<dbReference type="InterPro" id="IPR015422">
    <property type="entry name" value="PyrdxlP-dep_Trfase_small"/>
</dbReference>
<dbReference type="Proteomes" id="UP001430848">
    <property type="component" value="Unassembled WGS sequence"/>
</dbReference>
<comment type="cofactor">
    <cofactor evidence="1">
        <name>pyridoxal 5'-phosphate</name>
        <dbReference type="ChEBI" id="CHEBI:597326"/>
    </cofactor>
</comment>
<dbReference type="Gene3D" id="3.90.1150.10">
    <property type="entry name" value="Aspartate Aminotransferase, domain 1"/>
    <property type="match status" value="1"/>
</dbReference>
<dbReference type="InterPro" id="IPR015421">
    <property type="entry name" value="PyrdxlP-dep_Trfase_major"/>
</dbReference>
<evidence type="ECO:0000256" key="6">
    <source>
        <dbReference type="ARBA" id="ARBA00022898"/>
    </source>
</evidence>
<reference evidence="9 10" key="1">
    <citation type="submission" date="2024-02" db="EMBL/GenBank/DDBJ databases">
        <title>De novo assembly and annotation of 12 fungi associated with fruit tree decline syndrome in Ontario, Canada.</title>
        <authorList>
            <person name="Sulman M."/>
            <person name="Ellouze W."/>
            <person name="Ilyukhin E."/>
        </authorList>
    </citation>
    <scope>NUCLEOTIDE SEQUENCE [LARGE SCALE GENOMIC DNA]</scope>
    <source>
        <strain evidence="9 10">M169</strain>
    </source>
</reference>
<dbReference type="EMBL" id="JAKNSF020000037">
    <property type="protein sequence ID" value="KAK7727580.1"/>
    <property type="molecule type" value="Genomic_DNA"/>
</dbReference>
<dbReference type="InterPro" id="IPR004839">
    <property type="entry name" value="Aminotransferase_I/II_large"/>
</dbReference>
<evidence type="ECO:0000256" key="5">
    <source>
        <dbReference type="ARBA" id="ARBA00022679"/>
    </source>
</evidence>
<evidence type="ECO:0000256" key="7">
    <source>
        <dbReference type="RuleBase" id="RU000480"/>
    </source>
</evidence>
<evidence type="ECO:0000256" key="3">
    <source>
        <dbReference type="ARBA" id="ARBA00011738"/>
    </source>
</evidence>
<keyword evidence="5 7" id="KW-0808">Transferase</keyword>
<dbReference type="Gene3D" id="3.40.640.10">
    <property type="entry name" value="Type I PLP-dependent aspartate aminotransferase-like (Major domain)"/>
    <property type="match status" value="1"/>
</dbReference>
<comment type="miscellaneous">
    <text evidence="7">In eukaryotes there are cytoplasmic, mitochondrial and chloroplastic isozymes.</text>
</comment>
<comment type="catalytic activity">
    <reaction evidence="7">
        <text>L-aspartate + 2-oxoglutarate = oxaloacetate + L-glutamate</text>
        <dbReference type="Rhea" id="RHEA:21824"/>
        <dbReference type="ChEBI" id="CHEBI:16452"/>
        <dbReference type="ChEBI" id="CHEBI:16810"/>
        <dbReference type="ChEBI" id="CHEBI:29985"/>
        <dbReference type="ChEBI" id="CHEBI:29991"/>
        <dbReference type="EC" id="2.6.1.1"/>
    </reaction>
</comment>
<comment type="similarity">
    <text evidence="2">Belongs to the class-I pyridoxal-phosphate-dependent aminotransferase family.</text>
</comment>
<dbReference type="InterPro" id="IPR000796">
    <property type="entry name" value="Asp_trans"/>
</dbReference>
<dbReference type="NCBIfam" id="NF006719">
    <property type="entry name" value="PRK09257.1"/>
    <property type="match status" value="1"/>
</dbReference>
<feature type="domain" description="Aminotransferase class I/classII large" evidence="8">
    <location>
        <begin position="35"/>
        <end position="400"/>
    </location>
</feature>
<dbReference type="Pfam" id="PF00155">
    <property type="entry name" value="Aminotran_1_2"/>
    <property type="match status" value="1"/>
</dbReference>
<protein>
    <recommendedName>
        <fullName evidence="7">Aspartate aminotransferase</fullName>
        <ecNumber evidence="7">2.6.1.1</ecNumber>
    </recommendedName>
</protein>
<evidence type="ECO:0000259" key="8">
    <source>
        <dbReference type="Pfam" id="PF00155"/>
    </source>
</evidence>
<evidence type="ECO:0000313" key="10">
    <source>
        <dbReference type="Proteomes" id="UP001430848"/>
    </source>
</evidence>
<proteinExistence type="inferred from homology"/>
<keyword evidence="6" id="KW-0663">Pyridoxal phosphate</keyword>
<dbReference type="InterPro" id="IPR015424">
    <property type="entry name" value="PyrdxlP-dep_Trfase"/>
</dbReference>
<comment type="caution">
    <text evidence="9">The sequence shown here is derived from an EMBL/GenBank/DDBJ whole genome shotgun (WGS) entry which is preliminary data.</text>
</comment>
<dbReference type="PANTHER" id="PTHR11879">
    <property type="entry name" value="ASPARTATE AMINOTRANSFERASE"/>
    <property type="match status" value="1"/>
</dbReference>
<keyword evidence="10" id="KW-1185">Reference proteome</keyword>
<dbReference type="PROSITE" id="PS00105">
    <property type="entry name" value="AA_TRANSFER_CLASS_1"/>
    <property type="match status" value="1"/>
</dbReference>
<dbReference type="PANTHER" id="PTHR11879:SF55">
    <property type="entry name" value="GLUTAMATE OXALOACETATE TRANSAMINASE 1, ISOFORM B"/>
    <property type="match status" value="1"/>
</dbReference>
<sequence length="408" mass="44522">MGSASNYSVFDTAEYVEPDGIFDVLRRYAADPSPEKVNVSAGAYRDGEGKPWFLPSVQMAKKKIAGSDHEYSPMMGFRPFRDACYELLLHGTSALAEGRVAGVQSLSGTGALLLAGMALRKANAGIKTVYLTTPTWPNHELLFETMGFAVRWLPYYNTKTRAFDQDAFVAGLHAAEPGSAVIFHACAHNPTGCDPSREDWRAIADAVRARSVFPVFDSAYLGFNSGSVDEDAWPIRYFVDELRLEAAVCTSFSKNMGLYGERVGTVTFVSASREAAATVQSILENAQRATISTPPLYGARIAEAVLTTPEIRAQWAQDLVTMSGRILAMRRRLFEELIKLGAPGDWSHVVKQSGMFGFLGLTPAQVAHLETEHHVYMANTSRISIAGLNDGNVEYFARALDATVRVVA</sequence>
<name>A0ABR1P6H8_DIAER</name>
<dbReference type="EC" id="2.6.1.1" evidence="7"/>
<dbReference type="InterPro" id="IPR004838">
    <property type="entry name" value="NHTrfase_class1_PyrdxlP-BS"/>
</dbReference>
<dbReference type="PRINTS" id="PR00799">
    <property type="entry name" value="TRANSAMINASE"/>
</dbReference>
<evidence type="ECO:0000256" key="4">
    <source>
        <dbReference type="ARBA" id="ARBA00022576"/>
    </source>
</evidence>
<organism evidence="9 10">
    <name type="scientific">Diaporthe eres</name>
    <name type="common">Phomopsis oblonga</name>
    <dbReference type="NCBI Taxonomy" id="83184"/>
    <lineage>
        <taxon>Eukaryota</taxon>
        <taxon>Fungi</taxon>
        <taxon>Dikarya</taxon>
        <taxon>Ascomycota</taxon>
        <taxon>Pezizomycotina</taxon>
        <taxon>Sordariomycetes</taxon>
        <taxon>Sordariomycetidae</taxon>
        <taxon>Diaporthales</taxon>
        <taxon>Diaporthaceae</taxon>
        <taxon>Diaporthe</taxon>
        <taxon>Diaporthe eres species complex</taxon>
    </lineage>
</organism>
<evidence type="ECO:0000256" key="2">
    <source>
        <dbReference type="ARBA" id="ARBA00007441"/>
    </source>
</evidence>
<evidence type="ECO:0000313" key="9">
    <source>
        <dbReference type="EMBL" id="KAK7727580.1"/>
    </source>
</evidence>
<evidence type="ECO:0000256" key="1">
    <source>
        <dbReference type="ARBA" id="ARBA00001933"/>
    </source>
</evidence>
<accession>A0ABR1P6H8</accession>
<keyword evidence="4 7" id="KW-0032">Aminotransferase</keyword>
<comment type="subunit">
    <text evidence="3 7">Homodimer.</text>
</comment>
<dbReference type="CDD" id="cd00609">
    <property type="entry name" value="AAT_like"/>
    <property type="match status" value="1"/>
</dbReference>
<dbReference type="SUPFAM" id="SSF53383">
    <property type="entry name" value="PLP-dependent transferases"/>
    <property type="match status" value="1"/>
</dbReference>